<dbReference type="GO" id="GO:0043531">
    <property type="term" value="F:ADP binding"/>
    <property type="evidence" value="ECO:0007669"/>
    <property type="project" value="TreeGrafter"/>
</dbReference>
<protein>
    <recommendedName>
        <fullName evidence="13">ATP synthase subunit alpha</fullName>
    </recommendedName>
</protein>
<dbReference type="GO" id="GO:0045259">
    <property type="term" value="C:proton-transporting ATP synthase complex"/>
    <property type="evidence" value="ECO:0007669"/>
    <property type="project" value="UniProtKB-KW"/>
</dbReference>
<dbReference type="InterPro" id="IPR023366">
    <property type="entry name" value="ATP_synth_asu-like_sf"/>
</dbReference>
<feature type="domain" description="ATP synthase alpha subunit C-terminal" evidence="15">
    <location>
        <begin position="414"/>
        <end position="539"/>
    </location>
</feature>
<keyword evidence="11 13" id="KW-0066">ATP synthesis</keyword>
<dbReference type="CDD" id="cd18113">
    <property type="entry name" value="ATP-synt_F1_alpha_C"/>
    <property type="match status" value="1"/>
</dbReference>
<evidence type="ECO:0000256" key="11">
    <source>
        <dbReference type="ARBA" id="ARBA00023310"/>
    </source>
</evidence>
<keyword evidence="8 12" id="KW-0406">Ion transport</keyword>
<feature type="domain" description="ATPase F1/V1/A1 complex alpha/beta subunit nucleotide-binding" evidence="14">
    <location>
        <begin position="184"/>
        <end position="407"/>
    </location>
</feature>
<dbReference type="NCBIfam" id="NF009884">
    <property type="entry name" value="PRK13343.1"/>
    <property type="match status" value="1"/>
</dbReference>
<evidence type="ECO:0000259" key="14">
    <source>
        <dbReference type="Pfam" id="PF00006"/>
    </source>
</evidence>
<dbReference type="PANTHER" id="PTHR48082:SF2">
    <property type="entry name" value="ATP SYNTHASE SUBUNIT ALPHA, MITOCHONDRIAL"/>
    <property type="match status" value="1"/>
</dbReference>
<dbReference type="Gene3D" id="2.40.30.20">
    <property type="match status" value="1"/>
</dbReference>
<dbReference type="SUPFAM" id="SSF50615">
    <property type="entry name" value="N-terminal domain of alpha and beta subunits of F1 ATP synthase"/>
    <property type="match status" value="1"/>
</dbReference>
<dbReference type="EMBL" id="JACASF010000006">
    <property type="protein sequence ID" value="KAF6470755.1"/>
    <property type="molecule type" value="Genomic_DNA"/>
</dbReference>
<dbReference type="PANTHER" id="PTHR48082">
    <property type="entry name" value="ATP SYNTHASE SUBUNIT ALPHA, MITOCHONDRIAL"/>
    <property type="match status" value="1"/>
</dbReference>
<sequence>MWKRLWKRGTAQVSKNALGSSFIATRNLHASNTRLQKTGTAEMSSILEERILGADTSVDLEETGRVLSIGDGIARVHGLRNVQAEEMVEFSSGLKGMSLNLEPDNVGVVVFGNDKLIKEGDIVKRTGAIVDVPVGEELLGRVVDALGNAIDGKGPIGSKIRRRVGLKAPGIIPRISVREPMQTGIKAVDSLVPIGRGQRELIIGDRQTGKTSIAIDTIINQKRFNDGTDEKKKLYCIYVAIGQKRSTVAQLVKRLTDADAMKYTIVVSATASDAAPLQYLAPYSGCSMGEYFRDNGKHALIIYDDLSKQAVAYRQMSLLLRRPPGREAYPGDVFYLHSRLLERAAKMNDSFGGGSLTALPVIETQAGDVSAYIPTNVISITDGQIFLETELFYKGIRPAINVGLSVSRVGSAAQTRAMKQVAGTMKLELAQYREVAAFAQFGSDLDAATQQLLSRGVRLTELLKQGQYSPMAIEEQVAVIYAGVRGYLDKLEPSKITKFENAFLSHVISQHQALLGNIRTDGKISEQSDAKLKEIVTNFLAGFEA</sequence>
<evidence type="ECO:0000313" key="18">
    <source>
        <dbReference type="Proteomes" id="UP000550707"/>
    </source>
</evidence>
<dbReference type="Pfam" id="PF02874">
    <property type="entry name" value="ATP-synt_ab_N"/>
    <property type="match status" value="1"/>
</dbReference>
<comment type="caution">
    <text evidence="17">The sequence shown here is derived from an EMBL/GenBank/DDBJ whole genome shotgun (WGS) entry which is preliminary data.</text>
</comment>
<dbReference type="InterPro" id="IPR033732">
    <property type="entry name" value="ATP_synth_F1_a_nt-bd_dom"/>
</dbReference>
<dbReference type="GO" id="GO:0046933">
    <property type="term" value="F:proton-transporting ATP synthase activity, rotational mechanism"/>
    <property type="evidence" value="ECO:0007669"/>
    <property type="project" value="InterPro"/>
</dbReference>
<evidence type="ECO:0000313" key="17">
    <source>
        <dbReference type="EMBL" id="KAF6470755.1"/>
    </source>
</evidence>
<dbReference type="GO" id="GO:0005743">
    <property type="term" value="C:mitochondrial inner membrane"/>
    <property type="evidence" value="ECO:0007669"/>
    <property type="project" value="UniProtKB-SubCell"/>
</dbReference>
<evidence type="ECO:0000256" key="5">
    <source>
        <dbReference type="ARBA" id="ARBA00022741"/>
    </source>
</evidence>
<dbReference type="SUPFAM" id="SSF52540">
    <property type="entry name" value="P-loop containing nucleoside triphosphate hydrolases"/>
    <property type="match status" value="1"/>
</dbReference>
<dbReference type="InterPro" id="IPR000793">
    <property type="entry name" value="ATP_synth_asu_C"/>
</dbReference>
<dbReference type="InterPro" id="IPR036121">
    <property type="entry name" value="ATPase_F1/V1/A1_a/bsu_N_sf"/>
</dbReference>
<dbReference type="FunFam" id="3.40.50.300:FF:002432">
    <property type="entry name" value="ATP synthase subunit alpha, mitochondrial"/>
    <property type="match status" value="1"/>
</dbReference>
<dbReference type="Pfam" id="PF00006">
    <property type="entry name" value="ATP-synt_ab"/>
    <property type="match status" value="1"/>
</dbReference>
<feature type="domain" description="ATPase F1/V1/A1 complex alpha/beta subunit N-terminal" evidence="16">
    <location>
        <begin position="61"/>
        <end position="127"/>
    </location>
</feature>
<evidence type="ECO:0000256" key="1">
    <source>
        <dbReference type="ARBA" id="ARBA00004296"/>
    </source>
</evidence>
<keyword evidence="4 12" id="KW-0813">Transport</keyword>
<dbReference type="FunFam" id="2.40.30.20:FF:000001">
    <property type="entry name" value="ATP synthase subunit alpha"/>
    <property type="match status" value="1"/>
</dbReference>
<proteinExistence type="inferred from homology"/>
<evidence type="ECO:0000256" key="6">
    <source>
        <dbReference type="ARBA" id="ARBA00022781"/>
    </source>
</evidence>
<dbReference type="InterPro" id="IPR020003">
    <property type="entry name" value="ATPase_a/bsu_AS"/>
</dbReference>
<dbReference type="SUPFAM" id="SSF47917">
    <property type="entry name" value="C-terminal domain of alpha and beta subunits of F1 ATP synthase"/>
    <property type="match status" value="1"/>
</dbReference>
<evidence type="ECO:0000256" key="7">
    <source>
        <dbReference type="ARBA" id="ARBA00022840"/>
    </source>
</evidence>
<evidence type="ECO:0000256" key="3">
    <source>
        <dbReference type="ARBA" id="ARBA00008936"/>
    </source>
</evidence>
<comment type="similarity">
    <text evidence="3 12">Belongs to the ATPase alpha/beta chains family.</text>
</comment>
<keyword evidence="18" id="KW-1185">Reference proteome</keyword>
<evidence type="ECO:0000256" key="12">
    <source>
        <dbReference type="RuleBase" id="RU000339"/>
    </source>
</evidence>
<dbReference type="Pfam" id="PF00306">
    <property type="entry name" value="ATP-synt_ab_C"/>
    <property type="match status" value="1"/>
</dbReference>
<name>A0A7J8HFQ8_MOLMO</name>
<evidence type="ECO:0000256" key="13">
    <source>
        <dbReference type="RuleBase" id="RU003551"/>
    </source>
</evidence>
<evidence type="ECO:0000259" key="15">
    <source>
        <dbReference type="Pfam" id="PF00306"/>
    </source>
</evidence>
<evidence type="ECO:0000256" key="9">
    <source>
        <dbReference type="ARBA" id="ARBA00023136"/>
    </source>
</evidence>
<dbReference type="PIRSF" id="PIRSF039088">
    <property type="entry name" value="F_ATPase_subunit_alpha"/>
    <property type="match status" value="1"/>
</dbReference>
<dbReference type="Gene3D" id="1.20.150.20">
    <property type="entry name" value="ATP synthase alpha/beta chain, C-terminal domain"/>
    <property type="match status" value="1"/>
</dbReference>
<dbReference type="InterPro" id="IPR000194">
    <property type="entry name" value="ATPase_F1/V1/A1_a/bsu_nucl-bd"/>
</dbReference>
<keyword evidence="5 13" id="KW-0547">Nucleotide-binding</keyword>
<gene>
    <name evidence="17" type="ORF">HJG59_001215</name>
</gene>
<dbReference type="FunFam" id="1.20.150.20:FF:000001">
    <property type="entry name" value="ATP synthase subunit alpha"/>
    <property type="match status" value="1"/>
</dbReference>
<dbReference type="HAMAP" id="MF_01346">
    <property type="entry name" value="ATP_synth_alpha_bact"/>
    <property type="match status" value="1"/>
</dbReference>
<reference evidence="17 18" key="1">
    <citation type="journal article" date="2020" name="Nature">
        <title>Six reference-quality genomes reveal evolution of bat adaptations.</title>
        <authorList>
            <person name="Jebb D."/>
            <person name="Huang Z."/>
            <person name="Pippel M."/>
            <person name="Hughes G.M."/>
            <person name="Lavrichenko K."/>
            <person name="Devanna P."/>
            <person name="Winkler S."/>
            <person name="Jermiin L.S."/>
            <person name="Skirmuntt E.C."/>
            <person name="Katzourakis A."/>
            <person name="Burkitt-Gray L."/>
            <person name="Ray D.A."/>
            <person name="Sullivan K.A.M."/>
            <person name="Roscito J.G."/>
            <person name="Kirilenko B.M."/>
            <person name="Davalos L.M."/>
            <person name="Corthals A.P."/>
            <person name="Power M.L."/>
            <person name="Jones G."/>
            <person name="Ransome R.D."/>
            <person name="Dechmann D.K.N."/>
            <person name="Locatelli A.G."/>
            <person name="Puechmaille S.J."/>
            <person name="Fedrigo O."/>
            <person name="Jarvis E.D."/>
            <person name="Hiller M."/>
            <person name="Vernes S.C."/>
            <person name="Myers E.W."/>
            <person name="Teeling E.C."/>
        </authorList>
    </citation>
    <scope>NUCLEOTIDE SEQUENCE [LARGE SCALE GENOMIC DNA]</scope>
    <source>
        <strain evidence="17">MMolMol1</strain>
        <tissue evidence="17">Muscle</tissue>
    </source>
</reference>
<keyword evidence="7 13" id="KW-0067">ATP-binding</keyword>
<dbReference type="InterPro" id="IPR004100">
    <property type="entry name" value="ATPase_F1/V1/A1_a/bsu_N"/>
</dbReference>
<dbReference type="CDD" id="cd01132">
    <property type="entry name" value="F1-ATPase_alpha_CD"/>
    <property type="match status" value="1"/>
</dbReference>
<dbReference type="GO" id="GO:0005886">
    <property type="term" value="C:plasma membrane"/>
    <property type="evidence" value="ECO:0007669"/>
    <property type="project" value="UniProtKB-SubCell"/>
</dbReference>
<accession>A0A7J8HFQ8</accession>
<evidence type="ECO:0000256" key="4">
    <source>
        <dbReference type="ARBA" id="ARBA00022448"/>
    </source>
</evidence>
<organism evidence="17 18">
    <name type="scientific">Molossus molossus</name>
    <name type="common">Pallas' mastiff bat</name>
    <name type="synonym">Vespertilio molossus</name>
    <dbReference type="NCBI Taxonomy" id="27622"/>
    <lineage>
        <taxon>Eukaryota</taxon>
        <taxon>Metazoa</taxon>
        <taxon>Chordata</taxon>
        <taxon>Craniata</taxon>
        <taxon>Vertebrata</taxon>
        <taxon>Euteleostomi</taxon>
        <taxon>Mammalia</taxon>
        <taxon>Eutheria</taxon>
        <taxon>Laurasiatheria</taxon>
        <taxon>Chiroptera</taxon>
        <taxon>Yangochiroptera</taxon>
        <taxon>Molossidae</taxon>
        <taxon>Molossus</taxon>
    </lineage>
</organism>
<evidence type="ECO:0000256" key="2">
    <source>
        <dbReference type="ARBA" id="ARBA00004443"/>
    </source>
</evidence>
<comment type="function">
    <text evidence="13">Produces ATP from ADP in the presence of a proton gradient across the membrane.</text>
</comment>
<dbReference type="Proteomes" id="UP000550707">
    <property type="component" value="Unassembled WGS sequence"/>
</dbReference>
<dbReference type="InterPro" id="IPR027417">
    <property type="entry name" value="P-loop_NTPase"/>
</dbReference>
<keyword evidence="10 13" id="KW-0139">CF(1)</keyword>
<dbReference type="Gene3D" id="3.40.50.300">
    <property type="entry name" value="P-loop containing nucleotide triphosphate hydrolases"/>
    <property type="match status" value="1"/>
</dbReference>
<dbReference type="NCBIfam" id="TIGR00962">
    <property type="entry name" value="atpA"/>
    <property type="match status" value="1"/>
</dbReference>
<dbReference type="PROSITE" id="PS00152">
    <property type="entry name" value="ATPASE_ALPHA_BETA"/>
    <property type="match status" value="1"/>
</dbReference>
<keyword evidence="6 12" id="KW-0375">Hydrogen ion transport</keyword>
<dbReference type="InterPro" id="IPR038376">
    <property type="entry name" value="ATP_synth_asu_C_sf"/>
</dbReference>
<keyword evidence="9" id="KW-0472">Membrane</keyword>
<dbReference type="CDD" id="cd18116">
    <property type="entry name" value="ATP-synt_F1_alpha_N"/>
    <property type="match status" value="1"/>
</dbReference>
<dbReference type="GO" id="GO:0005524">
    <property type="term" value="F:ATP binding"/>
    <property type="evidence" value="ECO:0007669"/>
    <property type="project" value="UniProtKB-KW"/>
</dbReference>
<evidence type="ECO:0000256" key="8">
    <source>
        <dbReference type="ARBA" id="ARBA00023065"/>
    </source>
</evidence>
<evidence type="ECO:0000256" key="10">
    <source>
        <dbReference type="ARBA" id="ARBA00023196"/>
    </source>
</evidence>
<dbReference type="InterPro" id="IPR005294">
    <property type="entry name" value="ATP_synth_F1_asu"/>
</dbReference>
<evidence type="ECO:0000259" key="16">
    <source>
        <dbReference type="Pfam" id="PF02874"/>
    </source>
</evidence>
<dbReference type="AlphaFoldDB" id="A0A7J8HFQ8"/>
<comment type="subcellular location">
    <subcellularLocation>
        <location evidence="1">Cell membrane</location>
        <topology evidence="1">Peripheral membrane protein</topology>
        <orientation evidence="1">Extracellular side</orientation>
    </subcellularLocation>
    <subcellularLocation>
        <location evidence="2">Mitochondrion inner membrane</location>
        <topology evidence="2">Peripheral membrane protein</topology>
        <orientation evidence="2">Matrix side</orientation>
    </subcellularLocation>
</comment>